<dbReference type="Pfam" id="PF00353">
    <property type="entry name" value="HemolysinCabind"/>
    <property type="match status" value="2"/>
</dbReference>
<name>A0A512BQZ0_9HYPH</name>
<dbReference type="AlphaFoldDB" id="A0A512BQZ0"/>
<dbReference type="PANTHER" id="PTHR38340">
    <property type="entry name" value="S-LAYER PROTEIN"/>
    <property type="match status" value="1"/>
</dbReference>
<keyword evidence="2" id="KW-0964">Secreted</keyword>
<protein>
    <recommendedName>
        <fullName evidence="5">Calcium-binding protein</fullName>
    </recommendedName>
</protein>
<keyword evidence="4" id="KW-1185">Reference proteome</keyword>
<proteinExistence type="predicted"/>
<evidence type="ECO:0000313" key="3">
    <source>
        <dbReference type="EMBL" id="GEO14341.1"/>
    </source>
</evidence>
<reference evidence="3 4" key="1">
    <citation type="submission" date="2019-07" db="EMBL/GenBank/DDBJ databases">
        <title>Whole genome shotgun sequence of Microvirga aerophila NBRC 106136.</title>
        <authorList>
            <person name="Hosoyama A."/>
            <person name="Uohara A."/>
            <person name="Ohji S."/>
            <person name="Ichikawa N."/>
        </authorList>
    </citation>
    <scope>NUCLEOTIDE SEQUENCE [LARGE SCALE GENOMIC DNA]</scope>
    <source>
        <strain evidence="3 4">NBRC 106136</strain>
    </source>
</reference>
<dbReference type="GO" id="GO:0005509">
    <property type="term" value="F:calcium ion binding"/>
    <property type="evidence" value="ECO:0007669"/>
    <property type="project" value="InterPro"/>
</dbReference>
<evidence type="ECO:0008006" key="5">
    <source>
        <dbReference type="Google" id="ProtNLM"/>
    </source>
</evidence>
<organism evidence="3 4">
    <name type="scientific">Microvirga aerophila</name>
    <dbReference type="NCBI Taxonomy" id="670291"/>
    <lineage>
        <taxon>Bacteria</taxon>
        <taxon>Pseudomonadati</taxon>
        <taxon>Pseudomonadota</taxon>
        <taxon>Alphaproteobacteria</taxon>
        <taxon>Hyphomicrobiales</taxon>
        <taxon>Methylobacteriaceae</taxon>
        <taxon>Microvirga</taxon>
    </lineage>
</organism>
<gene>
    <name evidence="3" type="ORF">MAE02_20370</name>
</gene>
<dbReference type="GO" id="GO:0005615">
    <property type="term" value="C:extracellular space"/>
    <property type="evidence" value="ECO:0007669"/>
    <property type="project" value="InterPro"/>
</dbReference>
<comment type="subcellular location">
    <subcellularLocation>
        <location evidence="1">Secreted</location>
    </subcellularLocation>
</comment>
<sequence length="161" mass="17330">MERRGSAFSSDALGNDWLFGGNGNDFLLGEEGNNVLWGGRGDDRLVSSREGLGDDTLIGGSGKDTFIVDLEFGAQGNDVVPDFRRGHDQINIQSLGEGEPGMLDSFADLDTNHDGRLDRRDDTVTVGRGGFTIDFTSFTPNGGTLTLKGIKALYDSDFFIT</sequence>
<evidence type="ECO:0000256" key="1">
    <source>
        <dbReference type="ARBA" id="ARBA00004613"/>
    </source>
</evidence>
<dbReference type="InterPro" id="IPR050557">
    <property type="entry name" value="RTX_toxin/Mannuronan_C5-epim"/>
</dbReference>
<dbReference type="PRINTS" id="PR00313">
    <property type="entry name" value="CABNDNGRPT"/>
</dbReference>
<dbReference type="PANTHER" id="PTHR38340:SF1">
    <property type="entry name" value="S-LAYER PROTEIN"/>
    <property type="match status" value="1"/>
</dbReference>
<accession>A0A512BQZ0</accession>
<comment type="caution">
    <text evidence="3">The sequence shown here is derived from an EMBL/GenBank/DDBJ whole genome shotgun (WGS) entry which is preliminary data.</text>
</comment>
<dbReference type="EMBL" id="BJYU01000022">
    <property type="protein sequence ID" value="GEO14341.1"/>
    <property type="molecule type" value="Genomic_DNA"/>
</dbReference>
<dbReference type="OrthoDB" id="223957at2"/>
<dbReference type="InterPro" id="IPR011049">
    <property type="entry name" value="Serralysin-like_metalloprot_C"/>
</dbReference>
<dbReference type="InterPro" id="IPR001343">
    <property type="entry name" value="Hemolysn_Ca-bd"/>
</dbReference>
<dbReference type="Gene3D" id="2.150.10.10">
    <property type="entry name" value="Serralysin-like metalloprotease, C-terminal"/>
    <property type="match status" value="1"/>
</dbReference>
<dbReference type="RefSeq" id="WP_114184703.1">
    <property type="nucleotide sequence ID" value="NZ_BJYU01000022.1"/>
</dbReference>
<dbReference type="SUPFAM" id="SSF51120">
    <property type="entry name" value="beta-Roll"/>
    <property type="match status" value="1"/>
</dbReference>
<dbReference type="Proteomes" id="UP000321085">
    <property type="component" value="Unassembled WGS sequence"/>
</dbReference>
<evidence type="ECO:0000313" key="4">
    <source>
        <dbReference type="Proteomes" id="UP000321085"/>
    </source>
</evidence>
<evidence type="ECO:0000256" key="2">
    <source>
        <dbReference type="ARBA" id="ARBA00022525"/>
    </source>
</evidence>